<evidence type="ECO:0000313" key="1">
    <source>
        <dbReference type="EMBL" id="GMT21019.1"/>
    </source>
</evidence>
<evidence type="ECO:0008006" key="4">
    <source>
        <dbReference type="Google" id="ProtNLM"/>
    </source>
</evidence>
<proteinExistence type="predicted"/>
<evidence type="ECO:0000313" key="2">
    <source>
        <dbReference type="EMBL" id="GMT37706.1"/>
    </source>
</evidence>
<keyword evidence="3" id="KW-1185">Reference proteome</keyword>
<dbReference type="EMBL" id="BTSY01000003">
    <property type="protein sequence ID" value="GMT21019.1"/>
    <property type="molecule type" value="Genomic_DNA"/>
</dbReference>
<dbReference type="AlphaFoldDB" id="A0AAV5X008"/>
<dbReference type="Proteomes" id="UP001432322">
    <property type="component" value="Unassembled WGS sequence"/>
</dbReference>
<comment type="caution">
    <text evidence="2">The sequence shown here is derived from an EMBL/GenBank/DDBJ whole genome shotgun (WGS) entry which is preliminary data.</text>
</comment>
<dbReference type="EMBL" id="BTSY01000231">
    <property type="protein sequence ID" value="GMT37706.1"/>
    <property type="molecule type" value="Genomic_DNA"/>
</dbReference>
<sequence length="141" mass="15164">MVERKDKGEGRNRGRNNRSVTVISAECDYRIPRSVLGRSRVLVLGLLRLEEVGQELDGIGRTLLCDRSQSLEQNGYDGGVEVLAGGNAARDLRERASIRRRLSLRLGQGSRGLRLLGQVSNGGGGLDGGGSCGVDLHCEYG</sequence>
<gene>
    <name evidence="1" type="ORF">PFISCL1PPCAC_12316</name>
    <name evidence="2" type="ORF">PFISCL1PPCAC_29003</name>
</gene>
<evidence type="ECO:0000313" key="3">
    <source>
        <dbReference type="Proteomes" id="UP001432322"/>
    </source>
</evidence>
<feature type="non-terminal residue" evidence="2">
    <location>
        <position position="141"/>
    </location>
</feature>
<name>A0AAV5X008_9BILA</name>
<accession>A0AAV5X008</accession>
<reference evidence="2" key="1">
    <citation type="submission" date="2023-10" db="EMBL/GenBank/DDBJ databases">
        <title>Genome assembly of Pristionchus species.</title>
        <authorList>
            <person name="Yoshida K."/>
            <person name="Sommer R.J."/>
        </authorList>
    </citation>
    <scope>NUCLEOTIDE SEQUENCE</scope>
    <source>
        <strain evidence="2">RS5133</strain>
    </source>
</reference>
<organism evidence="2 3">
    <name type="scientific">Pristionchus fissidentatus</name>
    <dbReference type="NCBI Taxonomy" id="1538716"/>
    <lineage>
        <taxon>Eukaryota</taxon>
        <taxon>Metazoa</taxon>
        <taxon>Ecdysozoa</taxon>
        <taxon>Nematoda</taxon>
        <taxon>Chromadorea</taxon>
        <taxon>Rhabditida</taxon>
        <taxon>Rhabditina</taxon>
        <taxon>Diplogasteromorpha</taxon>
        <taxon>Diplogasteroidea</taxon>
        <taxon>Neodiplogasteridae</taxon>
        <taxon>Pristionchus</taxon>
    </lineage>
</organism>
<protein>
    <recommendedName>
        <fullName evidence="4">Ribosomal protein</fullName>
    </recommendedName>
</protein>